<evidence type="ECO:0000256" key="1">
    <source>
        <dbReference type="SAM" id="Phobius"/>
    </source>
</evidence>
<evidence type="ECO:0000313" key="3">
    <source>
        <dbReference type="Proteomes" id="UP000672934"/>
    </source>
</evidence>
<keyword evidence="1" id="KW-0472">Membrane</keyword>
<keyword evidence="1" id="KW-0812">Transmembrane</keyword>
<feature type="transmembrane region" description="Helical" evidence="1">
    <location>
        <begin position="54"/>
        <end position="76"/>
    </location>
</feature>
<sequence length="222" mass="22961">MDSPSATLATASAQWAAWWPWVAIAALGLFHGINPAMGWLFAVALGLHRHKRSVVVLSLLPIALGHALAVAVFVAAALTLGSAVDARVFARVGGLVLIGWAAWHVLRGHRGRPRFGMQAGMAGLACWSFLMAGVHGAGLMLVPALMPLCASPLSGQISGGSAVAPAVLALGLHTGAMLLAICAVALLVYDRIGVAFLRTGWVNLDLVWSIALALCGVALLVW</sequence>
<comment type="caution">
    <text evidence="2">The sequence shown here is derived from an EMBL/GenBank/DDBJ whole genome shotgun (WGS) entry which is preliminary data.</text>
</comment>
<name>A0A916N681_9BURK</name>
<reference evidence="2" key="1">
    <citation type="submission" date="2021-03" db="EMBL/GenBank/DDBJ databases">
        <authorList>
            <person name="Peeters C."/>
        </authorList>
    </citation>
    <scope>NUCLEOTIDE SEQUENCE</scope>
    <source>
        <strain evidence="2">LMG 31506</strain>
    </source>
</reference>
<accession>A0A916N681</accession>
<dbReference type="Proteomes" id="UP000672934">
    <property type="component" value="Unassembled WGS sequence"/>
</dbReference>
<dbReference type="AlphaFoldDB" id="A0A916N681"/>
<protein>
    <recommendedName>
        <fullName evidence="4">Arginine/ornithine antiporter ArcD</fullName>
    </recommendedName>
</protein>
<feature type="transmembrane region" description="Helical" evidence="1">
    <location>
        <begin position="201"/>
        <end position="221"/>
    </location>
</feature>
<feature type="transmembrane region" description="Helical" evidence="1">
    <location>
        <begin position="127"/>
        <end position="146"/>
    </location>
</feature>
<proteinExistence type="predicted"/>
<feature type="transmembrane region" description="Helical" evidence="1">
    <location>
        <begin position="18"/>
        <end position="42"/>
    </location>
</feature>
<dbReference type="EMBL" id="CAJPUY010000022">
    <property type="protein sequence ID" value="CAG2154727.1"/>
    <property type="molecule type" value="Genomic_DNA"/>
</dbReference>
<organism evidence="2 3">
    <name type="scientific">Cupriavidus yeoncheonensis</name>
    <dbReference type="NCBI Taxonomy" id="1462994"/>
    <lineage>
        <taxon>Bacteria</taxon>
        <taxon>Pseudomonadati</taxon>
        <taxon>Pseudomonadota</taxon>
        <taxon>Betaproteobacteria</taxon>
        <taxon>Burkholderiales</taxon>
        <taxon>Burkholderiaceae</taxon>
        <taxon>Cupriavidus</taxon>
    </lineage>
</organism>
<dbReference type="RefSeq" id="WP_211950026.1">
    <property type="nucleotide sequence ID" value="NZ_CAJPUY010000022.1"/>
</dbReference>
<evidence type="ECO:0008006" key="4">
    <source>
        <dbReference type="Google" id="ProtNLM"/>
    </source>
</evidence>
<evidence type="ECO:0000313" key="2">
    <source>
        <dbReference type="EMBL" id="CAG2154727.1"/>
    </source>
</evidence>
<keyword evidence="1" id="KW-1133">Transmembrane helix</keyword>
<feature type="transmembrane region" description="Helical" evidence="1">
    <location>
        <begin position="88"/>
        <end position="106"/>
    </location>
</feature>
<gene>
    <name evidence="2" type="ORF">LMG31506_05174</name>
</gene>
<feature type="transmembrane region" description="Helical" evidence="1">
    <location>
        <begin position="166"/>
        <end position="189"/>
    </location>
</feature>
<keyword evidence="3" id="KW-1185">Reference proteome</keyword>